<feature type="transmembrane region" description="Helical" evidence="1">
    <location>
        <begin position="95"/>
        <end position="124"/>
    </location>
</feature>
<feature type="transmembrane region" description="Helical" evidence="1">
    <location>
        <begin position="33"/>
        <end position="66"/>
    </location>
</feature>
<dbReference type="EMBL" id="CP010835">
    <property type="protein sequence ID" value="AMM54659.1"/>
    <property type="molecule type" value="Genomic_DNA"/>
</dbReference>
<gene>
    <name evidence="3" type="ORF">TQ32_09305</name>
</gene>
<keyword evidence="1" id="KW-1133">Transmembrane helix</keyword>
<dbReference type="KEGG" id="pyc:TQ32_09305"/>
<accession>A0A127BCX3</accession>
<name>A0A127BCX3_9EURY</name>
<dbReference type="InterPro" id="IPR008553">
    <property type="entry name" value="DUF835"/>
</dbReference>
<feature type="transmembrane region" description="Helical" evidence="1">
    <location>
        <begin position="6"/>
        <end position="26"/>
    </location>
</feature>
<dbReference type="OrthoDB" id="86314at2157"/>
<organism evidence="3 4">
    <name type="scientific">Pyrococcus kukulkanii</name>
    <dbReference type="NCBI Taxonomy" id="1609559"/>
    <lineage>
        <taxon>Archaea</taxon>
        <taxon>Methanobacteriati</taxon>
        <taxon>Methanobacteriota</taxon>
        <taxon>Thermococci</taxon>
        <taxon>Thermococcales</taxon>
        <taxon>Thermococcaceae</taxon>
        <taxon>Pyrococcus</taxon>
    </lineage>
</organism>
<dbReference type="Proteomes" id="UP000070587">
    <property type="component" value="Chromosome"/>
</dbReference>
<dbReference type="RefSeq" id="WP_068323846.1">
    <property type="nucleotide sequence ID" value="NZ_CP010835.1"/>
</dbReference>
<evidence type="ECO:0000256" key="1">
    <source>
        <dbReference type="SAM" id="Phobius"/>
    </source>
</evidence>
<proteinExistence type="predicted"/>
<keyword evidence="1" id="KW-0812">Transmembrane</keyword>
<protein>
    <recommendedName>
        <fullName evidence="2">DUF835 domain-containing protein</fullName>
    </recommendedName>
</protein>
<dbReference type="Pfam" id="PF05763">
    <property type="entry name" value="DUF835"/>
    <property type="match status" value="1"/>
</dbReference>
<feature type="domain" description="DUF835" evidence="2">
    <location>
        <begin position="204"/>
        <end position="310"/>
    </location>
</feature>
<dbReference type="PATRIC" id="fig|1609559.3.peg.1929"/>
<dbReference type="GeneID" id="28492033"/>
<feature type="transmembrane region" description="Helical" evidence="1">
    <location>
        <begin position="156"/>
        <end position="177"/>
    </location>
</feature>
<reference evidence="3 4" key="2">
    <citation type="journal article" date="2016" name="Int. J. Syst. Evol. Microbiol.">
        <title>Pyrococcus kukulkanii sp. nov., a hyperthermophilic, piezophilic archaeon isolated from a deep-sea hydrothermal vent.</title>
        <authorList>
            <person name="Callac N."/>
            <person name="Oger P."/>
            <person name="Lesongeur F."/>
            <person name="Rattray J.E."/>
            <person name="Vannier P."/>
            <person name="Michoud G."/>
            <person name="Beauverger M."/>
            <person name="Gayet N."/>
            <person name="Rouxel O."/>
            <person name="Jebbar M."/>
            <person name="Godfroy A."/>
        </authorList>
    </citation>
    <scope>NUCLEOTIDE SEQUENCE [LARGE SCALE GENOMIC DNA]</scope>
    <source>
        <strain evidence="3 4">NCB100</strain>
    </source>
</reference>
<dbReference type="STRING" id="1609559.TQ32_09305"/>
<keyword evidence="1" id="KW-0472">Membrane</keyword>
<evidence type="ECO:0000259" key="2">
    <source>
        <dbReference type="Pfam" id="PF05763"/>
    </source>
</evidence>
<sequence>MIVLNVSILLGISLLLLYVILFYEYYRRKEKVLLYFSLAFLSLSVGCLVNGITYLASLSVFVSFFWIGTIEMLSPGIITKYSEDLKYLSLVPIVAYLYFSVYSVLVVLVIDAVVMVLSAFLLYMEGGNPKFSPFLILLFSVLTFGLMSYPDLIFKVQVVIAVVLGYIITVETLKVAIPTVVKERISLKPGVLFMKEVPDEILKTALVFSRNPGDENNERWFWITKVQKGPRTIEPTNLVKILNLSVKYLEQGGIVVIDGFEYLVLENGFESILKFLAHLRDYALLYSSSIIVVSDLTNFPERERNLILRVIGEEI</sequence>
<dbReference type="AlphaFoldDB" id="A0A127BCX3"/>
<reference evidence="4" key="1">
    <citation type="submission" date="2015-02" db="EMBL/GenBank/DDBJ databases">
        <title>Pyrococcus kukulkanii sp. nov., a novel hyperthermophilic archaeon isolated from a deep-sea hydrothermal vent at the Guaymas Basin.</title>
        <authorList>
            <person name="Oger P.M."/>
            <person name="Callac N."/>
            <person name="Jebbar M."/>
            <person name="Godfroy A."/>
        </authorList>
    </citation>
    <scope>NUCLEOTIDE SEQUENCE [LARGE SCALE GENOMIC DNA]</scope>
    <source>
        <strain evidence="4">NCB100</strain>
    </source>
</reference>
<evidence type="ECO:0000313" key="3">
    <source>
        <dbReference type="EMBL" id="AMM54659.1"/>
    </source>
</evidence>
<feature type="transmembrane region" description="Helical" evidence="1">
    <location>
        <begin position="131"/>
        <end position="150"/>
    </location>
</feature>
<evidence type="ECO:0000313" key="4">
    <source>
        <dbReference type="Proteomes" id="UP000070587"/>
    </source>
</evidence>